<sequence length="169" mass="17663">MFFSKFLIVFGATAASALAVPANLKHPAKAVEKRAIEDAFKLQVQGGPLDGKWVVGAYDTTGAFVDTAGEAVEFSLSSGTLQSPVGNPGILGLPTIAWIFFDNISNPITGCSIDPVTSQLTGCTATYGSTYNYDVFGAVVHDVVWAIGNSGTNWPAQDGHSFNLTAFPA</sequence>
<organism evidence="2 3">
    <name type="scientific">Arthrobotrys flagrans</name>
    <name type="common">Nematode-trapping fungus</name>
    <name type="synonym">Trichothecium flagrans</name>
    <dbReference type="NCBI Taxonomy" id="97331"/>
    <lineage>
        <taxon>Eukaryota</taxon>
        <taxon>Fungi</taxon>
        <taxon>Dikarya</taxon>
        <taxon>Ascomycota</taxon>
        <taxon>Pezizomycotina</taxon>
        <taxon>Orbiliomycetes</taxon>
        <taxon>Orbiliales</taxon>
        <taxon>Orbiliaceae</taxon>
        <taxon>Arthrobotrys</taxon>
    </lineage>
</organism>
<reference evidence="2 3" key="1">
    <citation type="submission" date="2019-01" db="EMBL/GenBank/DDBJ databases">
        <title>Intercellular communication is required for trap formation in the nematode-trapping fungus Duddingtonia flagrans.</title>
        <authorList>
            <person name="Youssar L."/>
            <person name="Wernet V."/>
            <person name="Hensel N."/>
            <person name="Hildebrandt H.-G."/>
            <person name="Fischer R."/>
        </authorList>
    </citation>
    <scope>NUCLEOTIDE SEQUENCE [LARGE SCALE GENOMIC DNA]</scope>
    <source>
        <strain evidence="2 3">CBS H-5679</strain>
    </source>
</reference>
<dbReference type="EMBL" id="SAEB01000006">
    <property type="protein sequence ID" value="RVD85411.1"/>
    <property type="molecule type" value="Genomic_DNA"/>
</dbReference>
<dbReference type="VEuPathDB" id="FungiDB:DFL_003734"/>
<accession>A0A437A2R9</accession>
<evidence type="ECO:0000313" key="2">
    <source>
        <dbReference type="EMBL" id="RVD85411.1"/>
    </source>
</evidence>
<feature type="chain" id="PRO_5019340942" description="Ubiquitin 3 binding protein But2 C-terminal domain-containing protein" evidence="1">
    <location>
        <begin position="20"/>
        <end position="169"/>
    </location>
</feature>
<protein>
    <recommendedName>
        <fullName evidence="4">Ubiquitin 3 binding protein But2 C-terminal domain-containing protein</fullName>
    </recommendedName>
</protein>
<proteinExistence type="predicted"/>
<keyword evidence="1" id="KW-0732">Signal</keyword>
<name>A0A437A2R9_ARTFL</name>
<keyword evidence="3" id="KW-1185">Reference proteome</keyword>
<dbReference type="OrthoDB" id="5322983at2759"/>
<gene>
    <name evidence="2" type="ORF">DFL_003734</name>
</gene>
<evidence type="ECO:0008006" key="4">
    <source>
        <dbReference type="Google" id="ProtNLM"/>
    </source>
</evidence>
<comment type="caution">
    <text evidence="2">The sequence shown here is derived from an EMBL/GenBank/DDBJ whole genome shotgun (WGS) entry which is preliminary data.</text>
</comment>
<evidence type="ECO:0000256" key="1">
    <source>
        <dbReference type="SAM" id="SignalP"/>
    </source>
</evidence>
<dbReference type="AlphaFoldDB" id="A0A437A2R9"/>
<evidence type="ECO:0000313" key="3">
    <source>
        <dbReference type="Proteomes" id="UP000283090"/>
    </source>
</evidence>
<dbReference type="Proteomes" id="UP000283090">
    <property type="component" value="Unassembled WGS sequence"/>
</dbReference>
<dbReference type="GeneID" id="93586045"/>
<feature type="signal peptide" evidence="1">
    <location>
        <begin position="1"/>
        <end position="19"/>
    </location>
</feature>
<dbReference type="RefSeq" id="XP_067490955.1">
    <property type="nucleotide sequence ID" value="XM_067632714.1"/>
</dbReference>